<name>A2DRU7_TRIV3</name>
<keyword evidence="1" id="KW-0175">Coiled coil</keyword>
<organism evidence="2 3">
    <name type="scientific">Trichomonas vaginalis (strain ATCC PRA-98 / G3)</name>
    <dbReference type="NCBI Taxonomy" id="412133"/>
    <lineage>
        <taxon>Eukaryota</taxon>
        <taxon>Metamonada</taxon>
        <taxon>Parabasalia</taxon>
        <taxon>Trichomonadida</taxon>
        <taxon>Trichomonadidae</taxon>
        <taxon>Trichomonas</taxon>
    </lineage>
</organism>
<dbReference type="InParanoid" id="A2DRU7"/>
<dbReference type="VEuPathDB" id="TrichDB:TVAG_150450"/>
<protein>
    <submittedName>
        <fullName evidence="2">Uncharacterized protein</fullName>
    </submittedName>
</protein>
<accession>A2DRU7</accession>
<reference evidence="2" key="1">
    <citation type="submission" date="2006-10" db="EMBL/GenBank/DDBJ databases">
        <authorList>
            <person name="Amadeo P."/>
            <person name="Zhao Q."/>
            <person name="Wortman J."/>
            <person name="Fraser-Liggett C."/>
            <person name="Carlton J."/>
        </authorList>
    </citation>
    <scope>NUCLEOTIDE SEQUENCE</scope>
    <source>
        <strain evidence="2">G3</strain>
    </source>
</reference>
<dbReference type="VEuPathDB" id="TrichDB:TVAGG3_0978710"/>
<proteinExistence type="predicted"/>
<dbReference type="RefSeq" id="XP_001329117.1">
    <property type="nucleotide sequence ID" value="XM_001329082.1"/>
</dbReference>
<dbReference type="EMBL" id="DS113237">
    <property type="protein sequence ID" value="EAY16894.1"/>
    <property type="molecule type" value="Genomic_DNA"/>
</dbReference>
<feature type="coiled-coil region" evidence="1">
    <location>
        <begin position="140"/>
        <end position="226"/>
    </location>
</feature>
<evidence type="ECO:0000313" key="2">
    <source>
        <dbReference type="EMBL" id="EAY16894.1"/>
    </source>
</evidence>
<keyword evidence="3" id="KW-1185">Reference proteome</keyword>
<dbReference type="KEGG" id="tva:4774906"/>
<dbReference type="AlphaFoldDB" id="A2DRU7"/>
<dbReference type="Proteomes" id="UP000001542">
    <property type="component" value="Unassembled WGS sequence"/>
</dbReference>
<evidence type="ECO:0000313" key="3">
    <source>
        <dbReference type="Proteomes" id="UP000001542"/>
    </source>
</evidence>
<reference evidence="2" key="2">
    <citation type="journal article" date="2007" name="Science">
        <title>Draft genome sequence of the sexually transmitted pathogen Trichomonas vaginalis.</title>
        <authorList>
            <person name="Carlton J.M."/>
            <person name="Hirt R.P."/>
            <person name="Silva J.C."/>
            <person name="Delcher A.L."/>
            <person name="Schatz M."/>
            <person name="Zhao Q."/>
            <person name="Wortman J.R."/>
            <person name="Bidwell S.L."/>
            <person name="Alsmark U.C.M."/>
            <person name="Besteiro S."/>
            <person name="Sicheritz-Ponten T."/>
            <person name="Noel C.J."/>
            <person name="Dacks J.B."/>
            <person name="Foster P.G."/>
            <person name="Simillion C."/>
            <person name="Van de Peer Y."/>
            <person name="Miranda-Saavedra D."/>
            <person name="Barton G.J."/>
            <person name="Westrop G.D."/>
            <person name="Mueller S."/>
            <person name="Dessi D."/>
            <person name="Fiori P.L."/>
            <person name="Ren Q."/>
            <person name="Paulsen I."/>
            <person name="Zhang H."/>
            <person name="Bastida-Corcuera F.D."/>
            <person name="Simoes-Barbosa A."/>
            <person name="Brown M.T."/>
            <person name="Hayes R.D."/>
            <person name="Mukherjee M."/>
            <person name="Okumura C.Y."/>
            <person name="Schneider R."/>
            <person name="Smith A.J."/>
            <person name="Vanacova S."/>
            <person name="Villalvazo M."/>
            <person name="Haas B.J."/>
            <person name="Pertea M."/>
            <person name="Feldblyum T.V."/>
            <person name="Utterback T.R."/>
            <person name="Shu C.L."/>
            <person name="Osoegawa K."/>
            <person name="de Jong P.J."/>
            <person name="Hrdy I."/>
            <person name="Horvathova L."/>
            <person name="Zubacova Z."/>
            <person name="Dolezal P."/>
            <person name="Malik S.B."/>
            <person name="Logsdon J.M. Jr."/>
            <person name="Henze K."/>
            <person name="Gupta A."/>
            <person name="Wang C.C."/>
            <person name="Dunne R.L."/>
            <person name="Upcroft J.A."/>
            <person name="Upcroft P."/>
            <person name="White O."/>
            <person name="Salzberg S.L."/>
            <person name="Tang P."/>
            <person name="Chiu C.-H."/>
            <person name="Lee Y.-S."/>
            <person name="Embley T.M."/>
            <person name="Coombs G.H."/>
            <person name="Mottram J.C."/>
            <person name="Tachezy J."/>
            <person name="Fraser-Liggett C.M."/>
            <person name="Johnson P.J."/>
        </authorList>
    </citation>
    <scope>NUCLEOTIDE SEQUENCE [LARGE SCALE GENOMIC DNA]</scope>
    <source>
        <strain evidence="2">G3</strain>
    </source>
</reference>
<evidence type="ECO:0000256" key="1">
    <source>
        <dbReference type="SAM" id="Coils"/>
    </source>
</evidence>
<dbReference type="SMR" id="A2DRU7"/>
<sequence>MNEPDILRMSHISNVKSSILETLVGIKNKTGEYHTVETQTDNLSLAQKLSRVDEAIRANRSSVKSYERQKLVHDRLEQIKKEKEIELEKRLQYTFNAQTTMEMSRSRMDQTEKFRLEVENLKAQYETMFLKKSAEFKLAREQEEEATKMLQEELDKQIARLKAGLDPAPSNISAQQAHEMSQKKLKKLLGKAQNLMRKRESLKIKLKAEQEAHKQTLRELAELQKKFASLSV</sequence>
<gene>
    <name evidence="2" type="ORF">TVAG_150450</name>
</gene>